<evidence type="ECO:0000313" key="4">
    <source>
        <dbReference type="Proteomes" id="UP000287601"/>
    </source>
</evidence>
<dbReference type="SUPFAM" id="SSF48452">
    <property type="entry name" value="TPR-like"/>
    <property type="match status" value="1"/>
</dbReference>
<evidence type="ECO:0000256" key="1">
    <source>
        <dbReference type="SAM" id="Phobius"/>
    </source>
</evidence>
<dbReference type="Gene3D" id="1.25.40.10">
    <property type="entry name" value="Tetratricopeptide repeat domain"/>
    <property type="match status" value="1"/>
</dbReference>
<dbReference type="Pfam" id="PF00990">
    <property type="entry name" value="GGDEF"/>
    <property type="match status" value="1"/>
</dbReference>
<reference evidence="3 4" key="1">
    <citation type="submission" date="2019-01" db="EMBL/GenBank/DDBJ databases">
        <title>Draft genomes of a novel of Aminipila strains.</title>
        <authorList>
            <person name="Ma S."/>
        </authorList>
    </citation>
    <scope>NUCLEOTIDE SEQUENCE [LARGE SCALE GENOMIC DNA]</scope>
    <source>
        <strain evidence="4">JN-39</strain>
    </source>
</reference>
<dbReference type="KEGG" id="amij:EQM06_01265"/>
<dbReference type="SMART" id="SM00267">
    <property type="entry name" value="GGDEF"/>
    <property type="match status" value="1"/>
</dbReference>
<dbReference type="AlphaFoldDB" id="A0A410PSR7"/>
<dbReference type="GO" id="GO:0043709">
    <property type="term" value="P:cell adhesion involved in single-species biofilm formation"/>
    <property type="evidence" value="ECO:0007669"/>
    <property type="project" value="TreeGrafter"/>
</dbReference>
<dbReference type="PROSITE" id="PS51257">
    <property type="entry name" value="PROKAR_LIPOPROTEIN"/>
    <property type="match status" value="1"/>
</dbReference>
<sequence>MSPKKKTRMVVVIISVLIILGCSAAGIWKVYEANNERAHNTLMKAFDGDYTHEEQIEQLEKVLKLKWVTPENKIQVYTNLSIIYSLNQQYSKMIENAVTAIYMADKKEEYDYSAWNYINLSDTFMMLYDYDMAEELIDKALSYDLKDPKDQRWIRETAYIYLADLKSKIGRTSESNKYLKLSMNYVVKDAYDYEEMLSKRKIIRARNFWNDGEYQSAERILKDIKEPKAEDELIIANVTIPLKEMKAKLEIVNGNLEKSRQMCDEVVKMQQERGYSAECLTFLKEIAPLYEARDPAAYSKYNVQALDMYAVVMKQESQLSADYIFTIYGSKYVKIRDEADRTRLIMMVSIIFMFMLILLLLFLQSRKQSITDVLTNTYNRRHFDSVYHKYIRKNIPFAVIMIDVDCFKDVNDSFGHDFGDEVLARLCKNFNDKKERDMKLFRMGGEEFCILYKCEKLEKAVSLAERFRLNVQKMDWEEGRRVTISAGVAFSGQADDLYNLADQNLYHSKKSGRNKVSYTQ</sequence>
<protein>
    <submittedName>
        <fullName evidence="3">GGDEF domain-containing protein</fullName>
    </submittedName>
</protein>
<feature type="transmembrane region" description="Helical" evidence="1">
    <location>
        <begin position="344"/>
        <end position="363"/>
    </location>
</feature>
<gene>
    <name evidence="3" type="ORF">EQM06_01265</name>
</gene>
<dbReference type="NCBIfam" id="TIGR00254">
    <property type="entry name" value="GGDEF"/>
    <property type="match status" value="1"/>
</dbReference>
<dbReference type="PANTHER" id="PTHR45138:SF9">
    <property type="entry name" value="DIGUANYLATE CYCLASE DGCM-RELATED"/>
    <property type="match status" value="1"/>
</dbReference>
<dbReference type="Gene3D" id="3.30.70.270">
    <property type="match status" value="1"/>
</dbReference>
<dbReference type="EMBL" id="CP035281">
    <property type="protein sequence ID" value="QAT41964.1"/>
    <property type="molecule type" value="Genomic_DNA"/>
</dbReference>
<dbReference type="GO" id="GO:0052621">
    <property type="term" value="F:diguanylate cyclase activity"/>
    <property type="evidence" value="ECO:0007669"/>
    <property type="project" value="TreeGrafter"/>
</dbReference>
<dbReference type="Proteomes" id="UP000287601">
    <property type="component" value="Chromosome"/>
</dbReference>
<keyword evidence="1" id="KW-1133">Transmembrane helix</keyword>
<keyword evidence="4" id="KW-1185">Reference proteome</keyword>
<evidence type="ECO:0000313" key="3">
    <source>
        <dbReference type="EMBL" id="QAT41964.1"/>
    </source>
</evidence>
<dbReference type="InterPro" id="IPR029787">
    <property type="entry name" value="Nucleotide_cyclase"/>
</dbReference>
<dbReference type="RefSeq" id="WP_128744618.1">
    <property type="nucleotide sequence ID" value="NZ_CP035281.1"/>
</dbReference>
<evidence type="ECO:0000259" key="2">
    <source>
        <dbReference type="PROSITE" id="PS50887"/>
    </source>
</evidence>
<dbReference type="PROSITE" id="PS50887">
    <property type="entry name" value="GGDEF"/>
    <property type="match status" value="1"/>
</dbReference>
<dbReference type="CDD" id="cd01949">
    <property type="entry name" value="GGDEF"/>
    <property type="match status" value="1"/>
</dbReference>
<dbReference type="GO" id="GO:0005886">
    <property type="term" value="C:plasma membrane"/>
    <property type="evidence" value="ECO:0007669"/>
    <property type="project" value="TreeGrafter"/>
</dbReference>
<accession>A0A410PSR7</accession>
<dbReference type="FunFam" id="3.30.70.270:FF:000001">
    <property type="entry name" value="Diguanylate cyclase domain protein"/>
    <property type="match status" value="1"/>
</dbReference>
<proteinExistence type="predicted"/>
<dbReference type="OrthoDB" id="9805474at2"/>
<dbReference type="GO" id="GO:1902201">
    <property type="term" value="P:negative regulation of bacterial-type flagellum-dependent cell motility"/>
    <property type="evidence" value="ECO:0007669"/>
    <property type="project" value="TreeGrafter"/>
</dbReference>
<dbReference type="SUPFAM" id="SSF55073">
    <property type="entry name" value="Nucleotide cyclase"/>
    <property type="match status" value="1"/>
</dbReference>
<name>A0A410PSR7_9FIRM</name>
<dbReference type="InterPro" id="IPR000160">
    <property type="entry name" value="GGDEF_dom"/>
</dbReference>
<dbReference type="InterPro" id="IPR043128">
    <property type="entry name" value="Rev_trsase/Diguanyl_cyclase"/>
</dbReference>
<organism evidence="3 4">
    <name type="scientific">Aminipila luticellarii</name>
    <dbReference type="NCBI Taxonomy" id="2507160"/>
    <lineage>
        <taxon>Bacteria</taxon>
        <taxon>Bacillati</taxon>
        <taxon>Bacillota</taxon>
        <taxon>Clostridia</taxon>
        <taxon>Peptostreptococcales</taxon>
        <taxon>Anaerovoracaceae</taxon>
        <taxon>Aminipila</taxon>
    </lineage>
</organism>
<dbReference type="PANTHER" id="PTHR45138">
    <property type="entry name" value="REGULATORY COMPONENTS OF SENSORY TRANSDUCTION SYSTEM"/>
    <property type="match status" value="1"/>
</dbReference>
<keyword evidence="1" id="KW-0472">Membrane</keyword>
<keyword evidence="1" id="KW-0812">Transmembrane</keyword>
<dbReference type="InterPro" id="IPR050469">
    <property type="entry name" value="Diguanylate_Cyclase"/>
</dbReference>
<dbReference type="InterPro" id="IPR011990">
    <property type="entry name" value="TPR-like_helical_dom_sf"/>
</dbReference>
<feature type="domain" description="GGDEF" evidence="2">
    <location>
        <begin position="395"/>
        <end position="520"/>
    </location>
</feature>